<protein>
    <submittedName>
        <fullName evidence="6">GAF domain-containing protein</fullName>
    </submittedName>
</protein>
<dbReference type="InterPro" id="IPR050482">
    <property type="entry name" value="Sensor_HK_TwoCompSys"/>
</dbReference>
<dbReference type="InterPro" id="IPR011712">
    <property type="entry name" value="Sig_transdc_His_kin_sub3_dim/P"/>
</dbReference>
<keyword evidence="7" id="KW-1185">Reference proteome</keyword>
<gene>
    <name evidence="6" type="ORF">V6R90_15950</name>
</gene>
<dbReference type="EMBL" id="JBEGDP010000021">
    <property type="protein sequence ID" value="MEQ7848776.1"/>
    <property type="molecule type" value="Genomic_DNA"/>
</dbReference>
<keyword evidence="3" id="KW-0902">Two-component regulatory system</keyword>
<dbReference type="PANTHER" id="PTHR24421:SF56">
    <property type="entry name" value="OXYGEN SENSOR HISTIDINE KINASE RESPONSE REGULATOR DOST"/>
    <property type="match status" value="1"/>
</dbReference>
<evidence type="ECO:0000256" key="3">
    <source>
        <dbReference type="ARBA" id="ARBA00023012"/>
    </source>
</evidence>
<dbReference type="SUPFAM" id="SSF55781">
    <property type="entry name" value="GAF domain-like"/>
    <property type="match status" value="2"/>
</dbReference>
<dbReference type="Gene3D" id="1.20.5.1930">
    <property type="match status" value="1"/>
</dbReference>
<dbReference type="InterPro" id="IPR003594">
    <property type="entry name" value="HATPase_dom"/>
</dbReference>
<feature type="domain" description="GAF" evidence="5">
    <location>
        <begin position="215"/>
        <end position="360"/>
    </location>
</feature>
<keyword evidence="1" id="KW-0808">Transferase</keyword>
<comment type="caution">
    <text evidence="6">The sequence shown here is derived from an EMBL/GenBank/DDBJ whole genome shotgun (WGS) entry which is preliminary data.</text>
</comment>
<keyword evidence="2" id="KW-0418">Kinase</keyword>
<dbReference type="Proteomes" id="UP001482520">
    <property type="component" value="Unassembled WGS sequence"/>
</dbReference>
<dbReference type="SMART" id="SM00065">
    <property type="entry name" value="GAF"/>
    <property type="match status" value="2"/>
</dbReference>
<evidence type="ECO:0000256" key="2">
    <source>
        <dbReference type="ARBA" id="ARBA00022777"/>
    </source>
</evidence>
<accession>A0ABV1P208</accession>
<dbReference type="Gene3D" id="3.30.565.10">
    <property type="entry name" value="Histidine kinase-like ATPase, C-terminal domain"/>
    <property type="match status" value="1"/>
</dbReference>
<organism evidence="6 7">
    <name type="scientific">Nocardioides kribbensis</name>
    <dbReference type="NCBI Taxonomy" id="305517"/>
    <lineage>
        <taxon>Bacteria</taxon>
        <taxon>Bacillati</taxon>
        <taxon>Actinomycetota</taxon>
        <taxon>Actinomycetes</taxon>
        <taxon>Propionibacteriales</taxon>
        <taxon>Nocardioidaceae</taxon>
        <taxon>Nocardioides</taxon>
    </lineage>
</organism>
<feature type="compositionally biased region" description="Low complexity" evidence="4">
    <location>
        <begin position="556"/>
        <end position="570"/>
    </location>
</feature>
<dbReference type="SUPFAM" id="SSF55874">
    <property type="entry name" value="ATPase domain of HSP90 chaperone/DNA topoisomerase II/histidine kinase"/>
    <property type="match status" value="1"/>
</dbReference>
<dbReference type="InterPro" id="IPR036890">
    <property type="entry name" value="HATPase_C_sf"/>
</dbReference>
<sequence>MDRDDNDEVPALGFDSLLLQLVDRAGELIGARDRLKSLVRANHDLVTALDLPTVRRRVCSVAAELVDARYAWLVVWDDDGELEDFVHHAVDEGVTGSLGGAVDRQRLLSDVMATGHPHGLVAACAPHCSCGTPELHEPEGGLLVVPIRPRQQLLGTLYLTAKRTGTFTADDEELVHALAVTAGIAMTNARLFDDLAYREQWSSVLAQASRDLSVQEGEEVTALLTGARDLAGAAVAAVTAPGDDPATLVTTHAMGLAAEASIGLVLPVRGTLAGKAVTSGVAAAADGVDQLSPHGYSGMGELGHALAVPFVIEDRGVAALVLARERGEGGFLRRDIEMAEAFAAQLGVVLAQAEVRATRERLGLVEDRQRIARDLHDHVIQRLFAAGLGLDAVVLQIGPGPVADRIALMNEEVNAAISQIRQSIFSLGATSRPTSLRGRVAEVVGTTVGFAVPPATTFAGPVEHVTQESLAQDVAAVVRESLANAVRHGRAGTAHVHVAVREGWLVVEVADDGIGAVDLTPRAERSGLSNMAERARRRGGSMTAEVVPRDDGAGGAAPVEGGAPGDPRAAAGGVVVRWSVPL</sequence>
<dbReference type="InterPro" id="IPR003018">
    <property type="entry name" value="GAF"/>
</dbReference>
<evidence type="ECO:0000313" key="6">
    <source>
        <dbReference type="EMBL" id="MEQ7848776.1"/>
    </source>
</evidence>
<proteinExistence type="predicted"/>
<dbReference type="CDD" id="cd16917">
    <property type="entry name" value="HATPase_UhpB-NarQ-NarX-like"/>
    <property type="match status" value="1"/>
</dbReference>
<evidence type="ECO:0000259" key="5">
    <source>
        <dbReference type="SMART" id="SM00065"/>
    </source>
</evidence>
<evidence type="ECO:0000313" key="7">
    <source>
        <dbReference type="Proteomes" id="UP001482520"/>
    </source>
</evidence>
<dbReference type="Pfam" id="PF07730">
    <property type="entry name" value="HisKA_3"/>
    <property type="match status" value="1"/>
</dbReference>
<dbReference type="RefSeq" id="WP_349805234.1">
    <property type="nucleotide sequence ID" value="NZ_JBEGDP010000021.1"/>
</dbReference>
<dbReference type="Pfam" id="PF13581">
    <property type="entry name" value="HATPase_c_2"/>
    <property type="match status" value="1"/>
</dbReference>
<dbReference type="InterPro" id="IPR029016">
    <property type="entry name" value="GAF-like_dom_sf"/>
</dbReference>
<feature type="region of interest" description="Disordered" evidence="4">
    <location>
        <begin position="528"/>
        <end position="570"/>
    </location>
</feature>
<reference evidence="6 7" key="1">
    <citation type="submission" date="2024-02" db="EMBL/GenBank/DDBJ databases">
        <title>Full genome sequence of Nocardioides kribbensis.</title>
        <authorList>
            <person name="Poletto B.L."/>
            <person name="Silva G."/>
            <person name="Galante D."/>
            <person name="Campos K.R."/>
            <person name="Santos M.B.N."/>
            <person name="Sacchi C.T."/>
        </authorList>
    </citation>
    <scope>NUCLEOTIDE SEQUENCE [LARGE SCALE GENOMIC DNA]</scope>
    <source>
        <strain evidence="6 7">O4R</strain>
    </source>
</reference>
<name>A0ABV1P208_9ACTN</name>
<dbReference type="Pfam" id="PF13185">
    <property type="entry name" value="GAF_2"/>
    <property type="match status" value="2"/>
</dbReference>
<dbReference type="PANTHER" id="PTHR24421">
    <property type="entry name" value="NITRATE/NITRITE SENSOR PROTEIN NARX-RELATED"/>
    <property type="match status" value="1"/>
</dbReference>
<evidence type="ECO:0000256" key="4">
    <source>
        <dbReference type="SAM" id="MobiDB-lite"/>
    </source>
</evidence>
<evidence type="ECO:0000256" key="1">
    <source>
        <dbReference type="ARBA" id="ARBA00022679"/>
    </source>
</evidence>
<feature type="domain" description="GAF" evidence="5">
    <location>
        <begin position="50"/>
        <end position="196"/>
    </location>
</feature>
<dbReference type="Gene3D" id="3.30.450.40">
    <property type="match status" value="2"/>
</dbReference>